<dbReference type="Proteomes" id="UP000253144">
    <property type="component" value="Unassembled WGS sequence"/>
</dbReference>
<protein>
    <recommendedName>
        <fullName evidence="5">Transposase</fullName>
    </recommendedName>
</protein>
<dbReference type="Proteomes" id="UP000194737">
    <property type="component" value="Unassembled WGS sequence"/>
</dbReference>
<name>A0A366U1B5_ENTFC</name>
<proteinExistence type="predicted"/>
<organism evidence="2 4">
    <name type="scientific">Enterococcus faecium</name>
    <name type="common">Streptococcus faecium</name>
    <dbReference type="NCBI Taxonomy" id="1352"/>
    <lineage>
        <taxon>Bacteria</taxon>
        <taxon>Bacillati</taxon>
        <taxon>Bacillota</taxon>
        <taxon>Bacilli</taxon>
        <taxon>Lactobacillales</taxon>
        <taxon>Enterococcaceae</taxon>
        <taxon>Enterococcus</taxon>
    </lineage>
</organism>
<sequence>MSIDSTSIKTKTTSEKIYSYKSRKINNSYKDIAKQR</sequence>
<evidence type="ECO:0000313" key="4">
    <source>
        <dbReference type="Proteomes" id="UP000253144"/>
    </source>
</evidence>
<dbReference type="EMBL" id="NGLB01000001">
    <property type="protein sequence ID" value="OTN99737.1"/>
    <property type="molecule type" value="Genomic_DNA"/>
</dbReference>
<accession>A0A366U1B5</accession>
<evidence type="ECO:0000313" key="1">
    <source>
        <dbReference type="EMBL" id="OTN99737.1"/>
    </source>
</evidence>
<evidence type="ECO:0000313" key="3">
    <source>
        <dbReference type="Proteomes" id="UP000194737"/>
    </source>
</evidence>
<gene>
    <name evidence="1" type="ORF">A5804_001228</name>
    <name evidence="2" type="ORF">EB12_00785</name>
</gene>
<evidence type="ECO:0000313" key="2">
    <source>
        <dbReference type="EMBL" id="RBS34331.1"/>
    </source>
</evidence>
<comment type="caution">
    <text evidence="2">The sequence shown here is derived from an EMBL/GenBank/DDBJ whole genome shotgun (WGS) entry which is preliminary data.</text>
</comment>
<dbReference type="AlphaFoldDB" id="A0A366U1B5"/>
<reference evidence="1 3" key="2">
    <citation type="submission" date="2017-05" db="EMBL/GenBank/DDBJ databases">
        <title>The Genome Sequence of Enterococcus faecium 6F2_DIV0138.</title>
        <authorList>
            <consortium name="The Broad Institute Genomics Platform"/>
            <consortium name="The Broad Institute Genomic Center for Infectious Diseases"/>
            <person name="Earl A."/>
            <person name="Manson A."/>
            <person name="Schwartman J."/>
            <person name="Gilmore M."/>
            <person name="Abouelleil A."/>
            <person name="Cao P."/>
            <person name="Chapman S."/>
            <person name="Cusick C."/>
            <person name="Shea T."/>
            <person name="Young S."/>
            <person name="Neafsey D."/>
            <person name="Nusbaum C."/>
            <person name="Birren B."/>
        </authorList>
    </citation>
    <scope>NUCLEOTIDE SEQUENCE [LARGE SCALE GENOMIC DNA]</scope>
    <source>
        <strain evidence="1 3">6F2_DIV0138</strain>
    </source>
</reference>
<dbReference type="EMBL" id="LEQJ01000003">
    <property type="protein sequence ID" value="RBS34331.1"/>
    <property type="molecule type" value="Genomic_DNA"/>
</dbReference>
<evidence type="ECO:0008006" key="5">
    <source>
        <dbReference type="Google" id="ProtNLM"/>
    </source>
</evidence>
<reference evidence="2 4" key="1">
    <citation type="submission" date="2015-06" db="EMBL/GenBank/DDBJ databases">
        <title>The Genome Sequence of Enterococcus faecium 131EA1.</title>
        <authorList>
            <consortium name="The Broad Institute Genomics Platform"/>
            <consortium name="The Broad Institute Genome Sequencing Center for Infectious Disease"/>
            <person name="Earl A.M."/>
            <person name="Van Tyne D."/>
            <person name="Lebreton F."/>
            <person name="Saavedra J.T."/>
            <person name="Gilmore M.S."/>
            <person name="Manson Mcguire A."/>
            <person name="Clock S."/>
            <person name="Crupain M."/>
            <person name="Rangan U."/>
            <person name="Young S."/>
            <person name="Abouelleil A."/>
            <person name="Cao P."/>
            <person name="Chapman S.B."/>
            <person name="Griggs A."/>
            <person name="Priest M."/>
            <person name="Shea T."/>
            <person name="Wortman J."/>
            <person name="Nusbaum C."/>
            <person name="Birren B."/>
        </authorList>
    </citation>
    <scope>NUCLEOTIDE SEQUENCE [LARGE SCALE GENOMIC DNA]</scope>
    <source>
        <strain evidence="2 4">131EA1</strain>
    </source>
</reference>